<evidence type="ECO:0000313" key="2">
    <source>
        <dbReference type="Proteomes" id="UP000813461"/>
    </source>
</evidence>
<comment type="caution">
    <text evidence="1">The sequence shown here is derived from an EMBL/GenBank/DDBJ whole genome shotgun (WGS) entry which is preliminary data.</text>
</comment>
<sequence>MAASPLPIELSNDPAPPDISKPILPEDLVKYTGWFRTNAGARIVITRYCSQLSLGHIDGIHGEITRSYSLQLEGVGRVRRKGRTPAEKELNRDIEAMAMATPGDFNVYFGVKQGKITHVGVGEARYKRTERGVCLITTLPAETREMIWKYALGGALQYDGGEDAKWDSVILTEDKMTGEAIITGDLEKPWNLIRCVCKDFRNDAKLSELWGNNTLMSNTSSVTKLLRPMNVQVAHYLRRLILHFGWGGRQQPPQSQLFSILDFALSTPTCSVKVYLSLWKNAGAKAEDVYYFMQQGVSMRKAIRAAAKTEGTLHDPVIHRHWRGNRPVDQLDAPNARFFPCHHENMEGEDMLVCASQKKAIDVEDVVVRACRRKVMKPVRIWYNLGEEDSSSSDKILDEVEGWFKSGF</sequence>
<keyword evidence="2" id="KW-1185">Reference proteome</keyword>
<accession>A0A8K0R4C8</accession>
<proteinExistence type="predicted"/>
<protein>
    <submittedName>
        <fullName evidence="1">Uncharacterized protein</fullName>
    </submittedName>
</protein>
<evidence type="ECO:0000313" key="1">
    <source>
        <dbReference type="EMBL" id="KAH7086735.1"/>
    </source>
</evidence>
<name>A0A8K0R4C8_9PLEO</name>
<dbReference type="AlphaFoldDB" id="A0A8K0R4C8"/>
<organism evidence="1 2">
    <name type="scientific">Paraphoma chrysanthemicola</name>
    <dbReference type="NCBI Taxonomy" id="798071"/>
    <lineage>
        <taxon>Eukaryota</taxon>
        <taxon>Fungi</taxon>
        <taxon>Dikarya</taxon>
        <taxon>Ascomycota</taxon>
        <taxon>Pezizomycotina</taxon>
        <taxon>Dothideomycetes</taxon>
        <taxon>Pleosporomycetidae</taxon>
        <taxon>Pleosporales</taxon>
        <taxon>Pleosporineae</taxon>
        <taxon>Phaeosphaeriaceae</taxon>
        <taxon>Paraphoma</taxon>
    </lineage>
</organism>
<reference evidence="1" key="1">
    <citation type="journal article" date="2021" name="Nat. Commun.">
        <title>Genetic determinants of endophytism in the Arabidopsis root mycobiome.</title>
        <authorList>
            <person name="Mesny F."/>
            <person name="Miyauchi S."/>
            <person name="Thiergart T."/>
            <person name="Pickel B."/>
            <person name="Atanasova L."/>
            <person name="Karlsson M."/>
            <person name="Huettel B."/>
            <person name="Barry K.W."/>
            <person name="Haridas S."/>
            <person name="Chen C."/>
            <person name="Bauer D."/>
            <person name="Andreopoulos W."/>
            <person name="Pangilinan J."/>
            <person name="LaButti K."/>
            <person name="Riley R."/>
            <person name="Lipzen A."/>
            <person name="Clum A."/>
            <person name="Drula E."/>
            <person name="Henrissat B."/>
            <person name="Kohler A."/>
            <person name="Grigoriev I.V."/>
            <person name="Martin F.M."/>
            <person name="Hacquard S."/>
        </authorList>
    </citation>
    <scope>NUCLEOTIDE SEQUENCE</scope>
    <source>
        <strain evidence="1">MPI-SDFR-AT-0120</strain>
    </source>
</reference>
<gene>
    <name evidence="1" type="ORF">FB567DRAFT_549190</name>
</gene>
<dbReference type="EMBL" id="JAGMVJ010000010">
    <property type="protein sequence ID" value="KAH7086735.1"/>
    <property type="molecule type" value="Genomic_DNA"/>
</dbReference>
<dbReference type="OrthoDB" id="3798685at2759"/>
<dbReference type="Proteomes" id="UP000813461">
    <property type="component" value="Unassembled WGS sequence"/>
</dbReference>